<dbReference type="EMBL" id="JADOBH010000002">
    <property type="protein sequence ID" value="MBF7956101.1"/>
    <property type="molecule type" value="Genomic_DNA"/>
</dbReference>
<name>A0ABS0DQE4_9GAMM</name>
<keyword evidence="2" id="KW-1185">Reference proteome</keyword>
<reference evidence="1 2" key="1">
    <citation type="submission" date="2020-11" db="EMBL/GenBank/DDBJ databases">
        <title>Taxonomic investigation of Rahnella spp.</title>
        <authorList>
            <person name="Lee S.D."/>
        </authorList>
    </citation>
    <scope>NUCLEOTIDE SEQUENCE [LARGE SCALE GENOMIC DNA]</scope>
    <source>
        <strain evidence="1 2">SAP-10</strain>
    </source>
</reference>
<dbReference type="Proteomes" id="UP000600307">
    <property type="component" value="Unassembled WGS sequence"/>
</dbReference>
<dbReference type="RefSeq" id="WP_037035834.1">
    <property type="nucleotide sequence ID" value="NZ_CBCSED010000006.1"/>
</dbReference>
<organism evidence="1 2">
    <name type="scientific">Rahnella victoriana</name>
    <dbReference type="NCBI Taxonomy" id="1510570"/>
    <lineage>
        <taxon>Bacteria</taxon>
        <taxon>Pseudomonadati</taxon>
        <taxon>Pseudomonadota</taxon>
        <taxon>Gammaproteobacteria</taxon>
        <taxon>Enterobacterales</taxon>
        <taxon>Yersiniaceae</taxon>
        <taxon>Rahnella</taxon>
    </lineage>
</organism>
<gene>
    <name evidence="1" type="ORF">IV431_11090</name>
</gene>
<comment type="caution">
    <text evidence="1">The sequence shown here is derived from an EMBL/GenBank/DDBJ whole genome shotgun (WGS) entry which is preliminary data.</text>
</comment>
<proteinExistence type="predicted"/>
<evidence type="ECO:0000313" key="1">
    <source>
        <dbReference type="EMBL" id="MBF7956101.1"/>
    </source>
</evidence>
<evidence type="ECO:0000313" key="2">
    <source>
        <dbReference type="Proteomes" id="UP000600307"/>
    </source>
</evidence>
<accession>A0ABS0DQE4</accession>
<sequence length="87" mass="10121">MIDDDKPRRHQRWLMVLESVKGAEHPKLDNLESWHTTLKAVGVPSKVLIGTKSKRTKAIDLTLQDSKHVALYEWEGISVRYHMKRES</sequence>
<protein>
    <submittedName>
        <fullName evidence="1">Uncharacterized protein</fullName>
    </submittedName>
</protein>